<gene>
    <name evidence="4" type="ORF">SAMN04488104_1003136</name>
</gene>
<dbReference type="STRING" id="686796.SAMN04488104_1003136"/>
<evidence type="ECO:0000313" key="4">
    <source>
        <dbReference type="EMBL" id="SDC67227.1"/>
    </source>
</evidence>
<dbReference type="CDD" id="cd18880">
    <property type="entry name" value="NUDIX_ADPRase"/>
    <property type="match status" value="1"/>
</dbReference>
<keyword evidence="5" id="KW-1185">Reference proteome</keyword>
<protein>
    <submittedName>
        <fullName evidence="4">ADP-ribose pyrophosphatase YjhB, NUDIX family</fullName>
    </submittedName>
</protein>
<proteinExistence type="predicted"/>
<evidence type="ECO:0000256" key="2">
    <source>
        <dbReference type="ARBA" id="ARBA00022801"/>
    </source>
</evidence>
<dbReference type="OrthoDB" id="9810648at2"/>
<accession>A0A1G6NIV7</accession>
<dbReference type="AlphaFoldDB" id="A0A1G6NIV7"/>
<comment type="cofactor">
    <cofactor evidence="1">
        <name>Mg(2+)</name>
        <dbReference type="ChEBI" id="CHEBI:18420"/>
    </cofactor>
</comment>
<feature type="domain" description="Nudix hydrolase" evidence="3">
    <location>
        <begin position="17"/>
        <end position="149"/>
    </location>
</feature>
<dbReference type="InterPro" id="IPR000086">
    <property type="entry name" value="NUDIX_hydrolase_dom"/>
</dbReference>
<dbReference type="Proteomes" id="UP000199060">
    <property type="component" value="Unassembled WGS sequence"/>
</dbReference>
<name>A0A1G6NIV7_9BACT</name>
<organism evidence="4 5">
    <name type="scientific">Algoriphagus faecimaris</name>
    <dbReference type="NCBI Taxonomy" id="686796"/>
    <lineage>
        <taxon>Bacteria</taxon>
        <taxon>Pseudomonadati</taxon>
        <taxon>Bacteroidota</taxon>
        <taxon>Cytophagia</taxon>
        <taxon>Cytophagales</taxon>
        <taxon>Cyclobacteriaceae</taxon>
        <taxon>Algoriphagus</taxon>
    </lineage>
</organism>
<dbReference type="Pfam" id="PF00293">
    <property type="entry name" value="NUDIX"/>
    <property type="match status" value="1"/>
</dbReference>
<dbReference type="InterPro" id="IPR015797">
    <property type="entry name" value="NUDIX_hydrolase-like_dom_sf"/>
</dbReference>
<dbReference type="PANTHER" id="PTHR43046">
    <property type="entry name" value="GDP-MANNOSE MANNOSYL HYDROLASE"/>
    <property type="match status" value="1"/>
</dbReference>
<reference evidence="5" key="1">
    <citation type="submission" date="2016-10" db="EMBL/GenBank/DDBJ databases">
        <authorList>
            <person name="Varghese N."/>
            <person name="Submissions S."/>
        </authorList>
    </citation>
    <scope>NUCLEOTIDE SEQUENCE [LARGE SCALE GENOMIC DNA]</scope>
    <source>
        <strain evidence="5">DSM 23095</strain>
    </source>
</reference>
<dbReference type="EMBL" id="FNAC01000003">
    <property type="protein sequence ID" value="SDC67227.1"/>
    <property type="molecule type" value="Genomic_DNA"/>
</dbReference>
<evidence type="ECO:0000256" key="1">
    <source>
        <dbReference type="ARBA" id="ARBA00001946"/>
    </source>
</evidence>
<keyword evidence="2" id="KW-0378">Hydrolase</keyword>
<dbReference type="GO" id="GO:0016787">
    <property type="term" value="F:hydrolase activity"/>
    <property type="evidence" value="ECO:0007669"/>
    <property type="project" value="UniProtKB-KW"/>
</dbReference>
<dbReference type="PROSITE" id="PS51462">
    <property type="entry name" value="NUDIX"/>
    <property type="match status" value="1"/>
</dbReference>
<dbReference type="Gene3D" id="3.90.79.10">
    <property type="entry name" value="Nucleoside Triphosphate Pyrophosphohydrolase"/>
    <property type="match status" value="1"/>
</dbReference>
<dbReference type="RefSeq" id="WP_087939181.1">
    <property type="nucleotide sequence ID" value="NZ_FNAC01000003.1"/>
</dbReference>
<dbReference type="PANTHER" id="PTHR43046:SF14">
    <property type="entry name" value="MUTT_NUDIX FAMILY PROTEIN"/>
    <property type="match status" value="1"/>
</dbReference>
<evidence type="ECO:0000313" key="5">
    <source>
        <dbReference type="Proteomes" id="UP000199060"/>
    </source>
</evidence>
<sequence>MTQDKIGKQIATKFGNRLRTRVNGVLIEAEKILMINHQMSDQQDFWSVPGGGMKYGSSAHANLQREYLEETGLEIEVGDFLFVHEFLEPPLHAVELFFEVKLKGGSLHLGTDPELEKENQILKELTWMSLEELRSLPNASVHQIFWTIKSFQDLGLWKGYFNFENKYLK</sequence>
<evidence type="ECO:0000259" key="3">
    <source>
        <dbReference type="PROSITE" id="PS51462"/>
    </source>
</evidence>
<dbReference type="SUPFAM" id="SSF55811">
    <property type="entry name" value="Nudix"/>
    <property type="match status" value="1"/>
</dbReference>